<keyword evidence="4" id="KW-0472">Membrane</keyword>
<accession>A0ABS6JNA5</accession>
<feature type="domain" description="ABC-type glycine betaine transport system substrate-binding" evidence="6">
    <location>
        <begin position="44"/>
        <end position="287"/>
    </location>
</feature>
<dbReference type="PANTHER" id="PTHR47737">
    <property type="entry name" value="GLYCINE BETAINE/PROLINE BETAINE TRANSPORT SYSTEM PERMEASE PROTEIN PROW"/>
    <property type="match status" value="1"/>
</dbReference>
<dbReference type="InterPro" id="IPR007210">
    <property type="entry name" value="ABC_Gly_betaine_transp_sub-bd"/>
</dbReference>
<dbReference type="Pfam" id="PF04069">
    <property type="entry name" value="OpuAC"/>
    <property type="match status" value="1"/>
</dbReference>
<protein>
    <submittedName>
        <fullName evidence="7">Glycine betaine ABC transporter substrate-binding protein</fullName>
    </submittedName>
</protein>
<organism evidence="7 8">
    <name type="scientific">Evansella tamaricis</name>
    <dbReference type="NCBI Taxonomy" id="2069301"/>
    <lineage>
        <taxon>Bacteria</taxon>
        <taxon>Bacillati</taxon>
        <taxon>Bacillota</taxon>
        <taxon>Bacilli</taxon>
        <taxon>Bacillales</taxon>
        <taxon>Bacillaceae</taxon>
        <taxon>Evansella</taxon>
    </lineage>
</organism>
<evidence type="ECO:0000313" key="7">
    <source>
        <dbReference type="EMBL" id="MBU9714855.1"/>
    </source>
</evidence>
<evidence type="ECO:0000256" key="5">
    <source>
        <dbReference type="SAM" id="SignalP"/>
    </source>
</evidence>
<reference evidence="7 8" key="1">
    <citation type="submission" date="2021-06" db="EMBL/GenBank/DDBJ databases">
        <title>Bacillus sp. RD4P76, an endophyte from a halophyte.</title>
        <authorList>
            <person name="Sun J.-Q."/>
        </authorList>
    </citation>
    <scope>NUCLEOTIDE SEQUENCE [LARGE SCALE GENOMIC DNA]</scope>
    <source>
        <strain evidence="7 8">CGMCC 1.15917</strain>
    </source>
</reference>
<proteinExistence type="predicted"/>
<dbReference type="PROSITE" id="PS51257">
    <property type="entry name" value="PROKAR_LIPOPROTEIN"/>
    <property type="match status" value="1"/>
</dbReference>
<keyword evidence="5" id="KW-0732">Signal</keyword>
<evidence type="ECO:0000256" key="2">
    <source>
        <dbReference type="ARBA" id="ARBA00022448"/>
    </source>
</evidence>
<keyword evidence="3" id="KW-1003">Cell membrane</keyword>
<keyword evidence="2" id="KW-0813">Transport</keyword>
<keyword evidence="8" id="KW-1185">Reference proteome</keyword>
<feature type="chain" id="PRO_5046309968" evidence="5">
    <location>
        <begin position="24"/>
        <end position="302"/>
    </location>
</feature>
<sequence>MKLKLKCLLIVSLIVGLSGCGQADDGGGTTDTGDGGGDINRDQTITFGVTNWTSTIPPTHIAKEILEDLGYTVELQSADPGAIYTGLHRGDLDVFMDAWLPDMHANYMERFGENIDDVAVSYAEGELGWVIPEYVEGINSISDLRGNEGMFDNKVFGIEEGAGMTDSGRALIESYDLDLTYVASSEAGMLSEARRHISSGDPVLFLGWRPHPMFADWELRVLEEDEEEFHPTSEVHILTTNGLDERAPEVYEFFSNWSFDVSDVENMIVQLDEGISEEEVARQWIEENQEKVNEMTNGAWEG</sequence>
<dbReference type="RefSeq" id="WP_217069676.1">
    <property type="nucleotide sequence ID" value="NZ_JAHQCS010000186.1"/>
</dbReference>
<name>A0ABS6JNA5_9BACI</name>
<feature type="signal peptide" evidence="5">
    <location>
        <begin position="1"/>
        <end position="23"/>
    </location>
</feature>
<evidence type="ECO:0000313" key="8">
    <source>
        <dbReference type="Proteomes" id="UP000784880"/>
    </source>
</evidence>
<evidence type="ECO:0000256" key="1">
    <source>
        <dbReference type="ARBA" id="ARBA00004236"/>
    </source>
</evidence>
<comment type="caution">
    <text evidence="7">The sequence shown here is derived from an EMBL/GenBank/DDBJ whole genome shotgun (WGS) entry which is preliminary data.</text>
</comment>
<dbReference type="PANTHER" id="PTHR47737:SF1">
    <property type="entry name" value="GLYCINE BETAINE_PROLINE BETAINE TRANSPORT SYSTEM PERMEASE PROTEIN PROW"/>
    <property type="match status" value="1"/>
</dbReference>
<gene>
    <name evidence="7" type="ORF">KS419_24220</name>
</gene>
<evidence type="ECO:0000256" key="4">
    <source>
        <dbReference type="ARBA" id="ARBA00023136"/>
    </source>
</evidence>
<evidence type="ECO:0000256" key="3">
    <source>
        <dbReference type="ARBA" id="ARBA00022475"/>
    </source>
</evidence>
<evidence type="ECO:0000259" key="6">
    <source>
        <dbReference type="Pfam" id="PF04069"/>
    </source>
</evidence>
<dbReference type="EMBL" id="JAHQCS010000186">
    <property type="protein sequence ID" value="MBU9714855.1"/>
    <property type="molecule type" value="Genomic_DNA"/>
</dbReference>
<dbReference type="Proteomes" id="UP000784880">
    <property type="component" value="Unassembled WGS sequence"/>
</dbReference>
<comment type="subcellular location">
    <subcellularLocation>
        <location evidence="1">Cell membrane</location>
    </subcellularLocation>
</comment>
<dbReference type="CDD" id="cd13639">
    <property type="entry name" value="PBP2_OpuAC_like"/>
    <property type="match status" value="1"/>
</dbReference>